<evidence type="ECO:0000313" key="8">
    <source>
        <dbReference type="EMBL" id="SHH53311.1"/>
    </source>
</evidence>
<dbReference type="SUPFAM" id="SSF50346">
    <property type="entry name" value="PRC-barrel domain"/>
    <property type="match status" value="1"/>
</dbReference>
<dbReference type="Pfam" id="PF24986">
    <property type="entry name" value="PRC_RimM"/>
    <property type="match status" value="1"/>
</dbReference>
<feature type="domain" description="RimM N-terminal" evidence="6">
    <location>
        <begin position="7"/>
        <end position="84"/>
    </location>
</feature>
<dbReference type="GO" id="GO:0042274">
    <property type="term" value="P:ribosomal small subunit biogenesis"/>
    <property type="evidence" value="ECO:0007669"/>
    <property type="project" value="UniProtKB-UniRule"/>
</dbReference>
<dbReference type="Pfam" id="PF01782">
    <property type="entry name" value="RimM"/>
    <property type="match status" value="1"/>
</dbReference>
<dbReference type="PANTHER" id="PTHR33692:SF1">
    <property type="entry name" value="RIBOSOME MATURATION FACTOR RIMM"/>
    <property type="match status" value="1"/>
</dbReference>
<evidence type="ECO:0000256" key="2">
    <source>
        <dbReference type="ARBA" id="ARBA00022517"/>
    </source>
</evidence>
<keyword evidence="4 5" id="KW-0143">Chaperone</keyword>
<dbReference type="EMBL" id="FQXV01000001">
    <property type="protein sequence ID" value="SHH53311.1"/>
    <property type="molecule type" value="Genomic_DNA"/>
</dbReference>
<evidence type="ECO:0000256" key="4">
    <source>
        <dbReference type="ARBA" id="ARBA00023186"/>
    </source>
</evidence>
<accession>A0A1M5TRK4</accession>
<dbReference type="GO" id="GO:0005840">
    <property type="term" value="C:ribosome"/>
    <property type="evidence" value="ECO:0007669"/>
    <property type="project" value="InterPro"/>
</dbReference>
<organism evidence="8 9">
    <name type="scientific">Sporobacter termitidis DSM 10068</name>
    <dbReference type="NCBI Taxonomy" id="1123282"/>
    <lineage>
        <taxon>Bacteria</taxon>
        <taxon>Bacillati</taxon>
        <taxon>Bacillota</taxon>
        <taxon>Clostridia</taxon>
        <taxon>Eubacteriales</taxon>
        <taxon>Oscillospiraceae</taxon>
        <taxon>Sporobacter</taxon>
    </lineage>
</organism>
<keyword evidence="9" id="KW-1185">Reference proteome</keyword>
<name>A0A1M5TRK4_9FIRM</name>
<dbReference type="Gene3D" id="2.30.30.240">
    <property type="entry name" value="PRC-barrel domain"/>
    <property type="match status" value="1"/>
</dbReference>
<dbReference type="InterPro" id="IPR011033">
    <property type="entry name" value="PRC_barrel-like_sf"/>
</dbReference>
<dbReference type="Proteomes" id="UP000183995">
    <property type="component" value="Unassembled WGS sequence"/>
</dbReference>
<comment type="function">
    <text evidence="5">An accessory protein needed during the final step in the assembly of 30S ribosomal subunit, possibly for assembly of the head region. Essential for efficient processing of 16S rRNA. May be needed both before and after RbfA during the maturation of 16S rRNA. It has affinity for free ribosomal 30S subunits but not for 70S ribosomes.</text>
</comment>
<evidence type="ECO:0000256" key="3">
    <source>
        <dbReference type="ARBA" id="ARBA00022552"/>
    </source>
</evidence>
<dbReference type="Gene3D" id="2.40.30.60">
    <property type="entry name" value="RimM"/>
    <property type="match status" value="1"/>
</dbReference>
<dbReference type="InterPro" id="IPR056792">
    <property type="entry name" value="PRC_RimM"/>
</dbReference>
<dbReference type="NCBIfam" id="TIGR02273">
    <property type="entry name" value="16S_RimM"/>
    <property type="match status" value="1"/>
</dbReference>
<sequence length="161" mass="17518">MKQFIEAGKIVNTHGVRGEVKIQPWADSPEFLCGFKTLYIDDRPVKILSAKAHKTNVIALLEGVVGVDDAIRLKNKTVSINRDDAALEDGAHFITDLIGLAAVDEDTGRTLGTITDILPLTPNNVYVITGTREILVPAVPEFVKHIDTGAGRVTFRLIEGM</sequence>
<protein>
    <recommendedName>
        <fullName evidence="5">Ribosome maturation factor RimM</fullName>
    </recommendedName>
</protein>
<dbReference type="InterPro" id="IPR002676">
    <property type="entry name" value="RimM_N"/>
</dbReference>
<dbReference type="GO" id="GO:0005737">
    <property type="term" value="C:cytoplasm"/>
    <property type="evidence" value="ECO:0007669"/>
    <property type="project" value="UniProtKB-SubCell"/>
</dbReference>
<evidence type="ECO:0000259" key="7">
    <source>
        <dbReference type="Pfam" id="PF24986"/>
    </source>
</evidence>
<comment type="subunit">
    <text evidence="5">Binds ribosomal protein uS19.</text>
</comment>
<evidence type="ECO:0000313" key="9">
    <source>
        <dbReference type="Proteomes" id="UP000183995"/>
    </source>
</evidence>
<dbReference type="InterPro" id="IPR009000">
    <property type="entry name" value="Transl_B-barrel_sf"/>
</dbReference>
<dbReference type="STRING" id="1123282.SAMN02745823_00202"/>
<reference evidence="8 9" key="1">
    <citation type="submission" date="2016-11" db="EMBL/GenBank/DDBJ databases">
        <authorList>
            <person name="Jaros S."/>
            <person name="Januszkiewicz K."/>
            <person name="Wedrychowicz H."/>
        </authorList>
    </citation>
    <scope>NUCLEOTIDE SEQUENCE [LARGE SCALE GENOMIC DNA]</scope>
    <source>
        <strain evidence="8 9">DSM 10068</strain>
    </source>
</reference>
<evidence type="ECO:0000256" key="5">
    <source>
        <dbReference type="HAMAP-Rule" id="MF_00014"/>
    </source>
</evidence>
<comment type="domain">
    <text evidence="5">The PRC barrel domain binds ribosomal protein uS19.</text>
</comment>
<keyword evidence="1 5" id="KW-0963">Cytoplasm</keyword>
<gene>
    <name evidence="5" type="primary">rimM</name>
    <name evidence="8" type="ORF">SAMN02745823_00202</name>
</gene>
<evidence type="ECO:0000256" key="1">
    <source>
        <dbReference type="ARBA" id="ARBA00022490"/>
    </source>
</evidence>
<keyword evidence="3 5" id="KW-0698">rRNA processing</keyword>
<keyword evidence="2 5" id="KW-0690">Ribosome biogenesis</keyword>
<evidence type="ECO:0000259" key="6">
    <source>
        <dbReference type="Pfam" id="PF01782"/>
    </source>
</evidence>
<dbReference type="GO" id="GO:0043022">
    <property type="term" value="F:ribosome binding"/>
    <property type="evidence" value="ECO:0007669"/>
    <property type="project" value="InterPro"/>
</dbReference>
<dbReference type="AlphaFoldDB" id="A0A1M5TRK4"/>
<dbReference type="InterPro" id="IPR011961">
    <property type="entry name" value="RimM"/>
</dbReference>
<dbReference type="SUPFAM" id="SSF50447">
    <property type="entry name" value="Translation proteins"/>
    <property type="match status" value="1"/>
</dbReference>
<dbReference type="PANTHER" id="PTHR33692">
    <property type="entry name" value="RIBOSOME MATURATION FACTOR RIMM"/>
    <property type="match status" value="1"/>
</dbReference>
<dbReference type="RefSeq" id="WP_084726147.1">
    <property type="nucleotide sequence ID" value="NZ_FQXV01000001.1"/>
</dbReference>
<proteinExistence type="inferred from homology"/>
<comment type="similarity">
    <text evidence="5">Belongs to the RimM family.</text>
</comment>
<dbReference type="HAMAP" id="MF_00014">
    <property type="entry name" value="Ribosome_mat_RimM"/>
    <property type="match status" value="1"/>
</dbReference>
<dbReference type="InterPro" id="IPR036976">
    <property type="entry name" value="RimM_N_sf"/>
</dbReference>
<dbReference type="GO" id="GO:0006364">
    <property type="term" value="P:rRNA processing"/>
    <property type="evidence" value="ECO:0007669"/>
    <property type="project" value="UniProtKB-UniRule"/>
</dbReference>
<comment type="subcellular location">
    <subcellularLocation>
        <location evidence="5">Cytoplasm</location>
    </subcellularLocation>
</comment>
<feature type="domain" description="Ribosome maturation factor RimM PRC barrel" evidence="7">
    <location>
        <begin position="95"/>
        <end position="160"/>
    </location>
</feature>